<dbReference type="InterPro" id="IPR011611">
    <property type="entry name" value="PfkB_dom"/>
</dbReference>
<evidence type="ECO:0000256" key="1">
    <source>
        <dbReference type="ARBA" id="ARBA00010688"/>
    </source>
</evidence>
<evidence type="ECO:0000313" key="6">
    <source>
        <dbReference type="EMBL" id="MBU3826601.1"/>
    </source>
</evidence>
<dbReference type="PRINTS" id="PR00990">
    <property type="entry name" value="RIBOKINASE"/>
</dbReference>
<proteinExistence type="inferred from homology"/>
<comment type="similarity">
    <text evidence="1 4">Belongs to the carbohydrate kinase PfkB family.</text>
</comment>
<dbReference type="Proteomes" id="UP000824150">
    <property type="component" value="Unassembled WGS sequence"/>
</dbReference>
<dbReference type="SUPFAM" id="SSF53613">
    <property type="entry name" value="Ribokinase-like"/>
    <property type="match status" value="1"/>
</dbReference>
<dbReference type="PANTHER" id="PTHR10584:SF166">
    <property type="entry name" value="RIBOKINASE"/>
    <property type="match status" value="1"/>
</dbReference>
<evidence type="ECO:0000259" key="5">
    <source>
        <dbReference type="Pfam" id="PF00294"/>
    </source>
</evidence>
<sequence length="325" mass="34564">MQLSSLLTRLQPKRKVLIIGSVLADVLVKVDTMPVSGGDLTGHDPHIKIGGCSFNAADVLVKLGLPLTSLLPIGEGPWARTITAEFMRRKLNPCIFEGCGDNGWCLTLIEPNGERTFITMPGIETHFHPQWLQALDIASYDLIYLSGYQTEGENGEVIVQSLQAMRQDARLIYDPGPRTPYISQRLLNKLEALPLLYAVNEHEAQQLTAKATPAQAAWALAARTCGQAVVTCGAAGAICVDGGKIEKIPSFNITPIDTVGSGDAHSGGLMAGLMCNLSLNEATLLANACAASVTAQEGAACCGDRTQLRHLPGAEAELMPTPIPL</sequence>
<organism evidence="6 7">
    <name type="scientific">Candidatus Anaerobiospirillum merdipullorum</name>
    <dbReference type="NCBI Taxonomy" id="2838450"/>
    <lineage>
        <taxon>Bacteria</taxon>
        <taxon>Pseudomonadati</taxon>
        <taxon>Pseudomonadota</taxon>
        <taxon>Gammaproteobacteria</taxon>
        <taxon>Aeromonadales</taxon>
        <taxon>Succinivibrionaceae</taxon>
        <taxon>Anaerobiospirillum</taxon>
    </lineage>
</organism>
<feature type="domain" description="Carbohydrate kinase PfkB" evidence="5">
    <location>
        <begin position="14"/>
        <end position="300"/>
    </location>
</feature>
<evidence type="ECO:0000256" key="3">
    <source>
        <dbReference type="ARBA" id="ARBA00022777"/>
    </source>
</evidence>
<dbReference type="PROSITE" id="PS00584">
    <property type="entry name" value="PFKB_KINASES_2"/>
    <property type="match status" value="1"/>
</dbReference>
<protein>
    <recommendedName>
        <fullName evidence="5">Carbohydrate kinase PfkB domain-containing protein</fullName>
    </recommendedName>
</protein>
<evidence type="ECO:0000256" key="2">
    <source>
        <dbReference type="ARBA" id="ARBA00022679"/>
    </source>
</evidence>
<dbReference type="PANTHER" id="PTHR10584">
    <property type="entry name" value="SUGAR KINASE"/>
    <property type="match status" value="1"/>
</dbReference>
<dbReference type="Gene3D" id="3.40.1190.20">
    <property type="match status" value="1"/>
</dbReference>
<dbReference type="InterPro" id="IPR029056">
    <property type="entry name" value="Ribokinase-like"/>
</dbReference>
<dbReference type="GO" id="GO:0005829">
    <property type="term" value="C:cytosol"/>
    <property type="evidence" value="ECO:0007669"/>
    <property type="project" value="TreeGrafter"/>
</dbReference>
<evidence type="ECO:0000313" key="7">
    <source>
        <dbReference type="Proteomes" id="UP000824150"/>
    </source>
</evidence>
<dbReference type="Pfam" id="PF00294">
    <property type="entry name" value="PfkB"/>
    <property type="match status" value="1"/>
</dbReference>
<comment type="caution">
    <text evidence="6">The sequence shown here is derived from an EMBL/GenBank/DDBJ whole genome shotgun (WGS) entry which is preliminary data.</text>
</comment>
<keyword evidence="2 4" id="KW-0808">Transferase</keyword>
<dbReference type="InterPro" id="IPR002139">
    <property type="entry name" value="Ribo/fructo_kinase"/>
</dbReference>
<gene>
    <name evidence="6" type="ORF">IAA31_03825</name>
</gene>
<dbReference type="GO" id="GO:0006796">
    <property type="term" value="P:phosphate-containing compound metabolic process"/>
    <property type="evidence" value="ECO:0007669"/>
    <property type="project" value="UniProtKB-ARBA"/>
</dbReference>
<accession>A0A9E2KMN8</accession>
<reference evidence="6" key="1">
    <citation type="journal article" date="2021" name="PeerJ">
        <title>Extensive microbial diversity within the chicken gut microbiome revealed by metagenomics and culture.</title>
        <authorList>
            <person name="Gilroy R."/>
            <person name="Ravi A."/>
            <person name="Getino M."/>
            <person name="Pursley I."/>
            <person name="Horton D.L."/>
            <person name="Alikhan N.F."/>
            <person name="Baker D."/>
            <person name="Gharbi K."/>
            <person name="Hall N."/>
            <person name="Watson M."/>
            <person name="Adriaenssens E.M."/>
            <person name="Foster-Nyarko E."/>
            <person name="Jarju S."/>
            <person name="Secka A."/>
            <person name="Antonio M."/>
            <person name="Oren A."/>
            <person name="Chaudhuri R.R."/>
            <person name="La Ragione R."/>
            <person name="Hildebrand F."/>
            <person name="Pallen M.J."/>
        </authorList>
    </citation>
    <scope>NUCLEOTIDE SEQUENCE</scope>
    <source>
        <strain evidence="6">687</strain>
    </source>
</reference>
<reference evidence="6" key="2">
    <citation type="submission" date="2021-04" db="EMBL/GenBank/DDBJ databases">
        <authorList>
            <person name="Gilroy R."/>
        </authorList>
    </citation>
    <scope>NUCLEOTIDE SEQUENCE</scope>
    <source>
        <strain evidence="6">687</strain>
    </source>
</reference>
<dbReference type="EMBL" id="JAHLFG010000039">
    <property type="protein sequence ID" value="MBU3826601.1"/>
    <property type="molecule type" value="Genomic_DNA"/>
</dbReference>
<keyword evidence="3 4" id="KW-0418">Kinase</keyword>
<dbReference type="AlphaFoldDB" id="A0A9E2KMN8"/>
<name>A0A9E2KMN8_9GAMM</name>
<dbReference type="GO" id="GO:0016301">
    <property type="term" value="F:kinase activity"/>
    <property type="evidence" value="ECO:0007669"/>
    <property type="project" value="UniProtKB-KW"/>
</dbReference>
<evidence type="ECO:0000256" key="4">
    <source>
        <dbReference type="RuleBase" id="RU003704"/>
    </source>
</evidence>
<dbReference type="InterPro" id="IPR002173">
    <property type="entry name" value="Carboh/pur_kinase_PfkB_CS"/>
</dbReference>